<proteinExistence type="predicted"/>
<organism evidence="1 2">
    <name type="scientific">Trifolium medium</name>
    <dbReference type="NCBI Taxonomy" id="97028"/>
    <lineage>
        <taxon>Eukaryota</taxon>
        <taxon>Viridiplantae</taxon>
        <taxon>Streptophyta</taxon>
        <taxon>Embryophyta</taxon>
        <taxon>Tracheophyta</taxon>
        <taxon>Spermatophyta</taxon>
        <taxon>Magnoliopsida</taxon>
        <taxon>eudicotyledons</taxon>
        <taxon>Gunneridae</taxon>
        <taxon>Pentapetalae</taxon>
        <taxon>rosids</taxon>
        <taxon>fabids</taxon>
        <taxon>Fabales</taxon>
        <taxon>Fabaceae</taxon>
        <taxon>Papilionoideae</taxon>
        <taxon>50 kb inversion clade</taxon>
        <taxon>NPAAA clade</taxon>
        <taxon>Hologalegina</taxon>
        <taxon>IRL clade</taxon>
        <taxon>Trifolieae</taxon>
        <taxon>Trifolium</taxon>
    </lineage>
</organism>
<protein>
    <recommendedName>
        <fullName evidence="3">Aspartic peptidase DDI1-type domain-containing protein</fullName>
    </recommendedName>
</protein>
<sequence>MEELHERELRKKLPPKLPDPGKFNILCSIKGVKIQEALLDLGSSINLMPLALAEKYNMGK</sequence>
<dbReference type="PANTHER" id="PTHR33067">
    <property type="entry name" value="RNA-DIRECTED DNA POLYMERASE-RELATED"/>
    <property type="match status" value="1"/>
</dbReference>
<keyword evidence="2" id="KW-1185">Reference proteome</keyword>
<feature type="non-terminal residue" evidence="1">
    <location>
        <position position="60"/>
    </location>
</feature>
<dbReference type="PANTHER" id="PTHR33067:SF31">
    <property type="entry name" value="RNA-DIRECTED DNA POLYMERASE"/>
    <property type="match status" value="1"/>
</dbReference>
<dbReference type="Proteomes" id="UP000265520">
    <property type="component" value="Unassembled WGS sequence"/>
</dbReference>
<evidence type="ECO:0000313" key="1">
    <source>
        <dbReference type="EMBL" id="MCI73717.1"/>
    </source>
</evidence>
<evidence type="ECO:0008006" key="3">
    <source>
        <dbReference type="Google" id="ProtNLM"/>
    </source>
</evidence>
<dbReference type="Gene3D" id="2.40.70.10">
    <property type="entry name" value="Acid Proteases"/>
    <property type="match status" value="1"/>
</dbReference>
<accession>A0A392ULT4</accession>
<dbReference type="EMBL" id="LXQA010844832">
    <property type="protein sequence ID" value="MCI73717.1"/>
    <property type="molecule type" value="Genomic_DNA"/>
</dbReference>
<dbReference type="AlphaFoldDB" id="A0A392ULT4"/>
<reference evidence="1 2" key="1">
    <citation type="journal article" date="2018" name="Front. Plant Sci.">
        <title>Red Clover (Trifolium pratense) and Zigzag Clover (T. medium) - A Picture of Genomic Similarities and Differences.</title>
        <authorList>
            <person name="Dluhosova J."/>
            <person name="Istvanek J."/>
            <person name="Nedelnik J."/>
            <person name="Repkova J."/>
        </authorList>
    </citation>
    <scope>NUCLEOTIDE SEQUENCE [LARGE SCALE GENOMIC DNA]</scope>
    <source>
        <strain evidence="2">cv. 10/8</strain>
        <tissue evidence="1">Leaf</tissue>
    </source>
</reference>
<evidence type="ECO:0000313" key="2">
    <source>
        <dbReference type="Proteomes" id="UP000265520"/>
    </source>
</evidence>
<comment type="caution">
    <text evidence="1">The sequence shown here is derived from an EMBL/GenBank/DDBJ whole genome shotgun (WGS) entry which is preliminary data.</text>
</comment>
<dbReference type="InterPro" id="IPR021109">
    <property type="entry name" value="Peptidase_aspartic_dom_sf"/>
</dbReference>
<name>A0A392ULT4_9FABA</name>